<proteinExistence type="inferred from homology"/>
<dbReference type="GO" id="GO:0005886">
    <property type="term" value="C:plasma membrane"/>
    <property type="evidence" value="ECO:0007669"/>
    <property type="project" value="TreeGrafter"/>
</dbReference>
<comment type="similarity">
    <text evidence="1 2">Belongs to the phospholipid scramblase family.</text>
</comment>
<evidence type="ECO:0000256" key="1">
    <source>
        <dbReference type="ARBA" id="ARBA00005350"/>
    </source>
</evidence>
<sequence>MASQFTVAIPAGIGPGQLLQATTPDGQLVQVQVPVGYGPGMTMPVAYTPLYGMQGAAVPLAMPVAAPGGMVMQPGGSMVAYSGYSDPWDLLKTLKGVKIKEKVQLAEVLIGFEMPNKYMLSDPSTGKDLFIAAEKSDDMMGMLGRQMFEGDQRPFNMEVALLSDKGQIPQPFLKMERPFKCTCCCFQRPEVFVTNAQSGEQIGSVVDPFACCMMTFDIKDSAGIPVMEINHNPCSCALCCWGCPCGCQEVDFEVKDKTGGHTVGHIKKQFRMEEAISMMTGVGCDADTYLVDFDQVEVPDWKAIILATALFLDYRFFNTGGQSTREQSALGRVAQQNGGMANMMGPMAGAWGAGGD</sequence>
<evidence type="ECO:0000256" key="2">
    <source>
        <dbReference type="RuleBase" id="RU363116"/>
    </source>
</evidence>
<dbReference type="AlphaFoldDB" id="A0A7S1RHR7"/>
<dbReference type="PANTHER" id="PTHR23248">
    <property type="entry name" value="PHOSPHOLIPID SCRAMBLASE-RELATED"/>
    <property type="match status" value="1"/>
</dbReference>
<accession>A0A7S1RHR7</accession>
<organism evidence="3">
    <name type="scientific">Alexandrium catenella</name>
    <name type="common">Red tide dinoflagellate</name>
    <name type="synonym">Gonyaulax catenella</name>
    <dbReference type="NCBI Taxonomy" id="2925"/>
    <lineage>
        <taxon>Eukaryota</taxon>
        <taxon>Sar</taxon>
        <taxon>Alveolata</taxon>
        <taxon>Dinophyceae</taxon>
        <taxon>Gonyaulacales</taxon>
        <taxon>Pyrocystaceae</taxon>
        <taxon>Alexandrium</taxon>
    </lineage>
</organism>
<gene>
    <name evidence="3" type="ORF">ACAT0790_LOCUS42501</name>
</gene>
<dbReference type="GO" id="GO:0017128">
    <property type="term" value="F:phospholipid scramblase activity"/>
    <property type="evidence" value="ECO:0007669"/>
    <property type="project" value="InterPro"/>
</dbReference>
<dbReference type="PANTHER" id="PTHR23248:SF9">
    <property type="entry name" value="PHOSPHOLIPID SCRAMBLASE"/>
    <property type="match status" value="1"/>
</dbReference>
<dbReference type="InterPro" id="IPR005552">
    <property type="entry name" value="Scramblase"/>
</dbReference>
<evidence type="ECO:0000313" key="3">
    <source>
        <dbReference type="EMBL" id="CAD9165733.1"/>
    </source>
</evidence>
<dbReference type="Pfam" id="PF03803">
    <property type="entry name" value="Scramblase"/>
    <property type="match status" value="1"/>
</dbReference>
<name>A0A7S1RHR7_ALECA</name>
<dbReference type="EMBL" id="HBGE01070941">
    <property type="protein sequence ID" value="CAD9165733.1"/>
    <property type="molecule type" value="Transcribed_RNA"/>
</dbReference>
<protein>
    <recommendedName>
        <fullName evidence="2">Phospholipid scramblase</fullName>
    </recommendedName>
</protein>
<reference evidence="3" key="1">
    <citation type="submission" date="2021-01" db="EMBL/GenBank/DDBJ databases">
        <authorList>
            <person name="Corre E."/>
            <person name="Pelletier E."/>
            <person name="Niang G."/>
            <person name="Scheremetjew M."/>
            <person name="Finn R."/>
            <person name="Kale V."/>
            <person name="Holt S."/>
            <person name="Cochrane G."/>
            <person name="Meng A."/>
            <person name="Brown T."/>
            <person name="Cohen L."/>
        </authorList>
    </citation>
    <scope>NUCLEOTIDE SEQUENCE</scope>
    <source>
        <strain evidence="3">OF101</strain>
    </source>
</reference>